<dbReference type="Gene3D" id="1.20.120.520">
    <property type="entry name" value="nmb1532 protein domain like"/>
    <property type="match status" value="1"/>
</dbReference>
<comment type="caution">
    <text evidence="2">The sequence shown here is derived from an EMBL/GenBank/DDBJ whole genome shotgun (WGS) entry which is preliminary data.</text>
</comment>
<sequence>MAGHGTDVVTRLEADHRAVEALFVRLGTAAAGERRELVDTLADHLLRHATAERTYLHPAIRRYVLGGRAMADREIDDHAGIRRLIGRLHGAADDDPGTERLRGRLLEAVHAHVREEELHVFPALRAAAGQAVLDALGEQLHTCRYVQPHAAHRPCTPPGRNPATGS</sequence>
<reference evidence="3" key="1">
    <citation type="journal article" date="2019" name="Int. J. Syst. Evol. Microbiol.">
        <title>The Global Catalogue of Microorganisms (GCM) 10K type strain sequencing project: providing services to taxonomists for standard genome sequencing and annotation.</title>
        <authorList>
            <consortium name="The Broad Institute Genomics Platform"/>
            <consortium name="The Broad Institute Genome Sequencing Center for Infectious Disease"/>
            <person name="Wu L."/>
            <person name="Ma J."/>
        </authorList>
    </citation>
    <scope>NUCLEOTIDE SEQUENCE [LARGE SCALE GENOMIC DNA]</scope>
    <source>
        <strain evidence="3">CGMCC 1.12859</strain>
    </source>
</reference>
<gene>
    <name evidence="2" type="ORF">ACFQMG_12320</name>
</gene>
<proteinExistence type="predicted"/>
<dbReference type="PANTHER" id="PTHR35585:SF1">
    <property type="entry name" value="HHE DOMAIN PROTEIN (AFU_ORTHOLOGUE AFUA_4G00730)"/>
    <property type="match status" value="1"/>
</dbReference>
<organism evidence="2 3">
    <name type="scientific">Kitasatospora paranensis</name>
    <dbReference type="NCBI Taxonomy" id="258053"/>
    <lineage>
        <taxon>Bacteria</taxon>
        <taxon>Bacillati</taxon>
        <taxon>Actinomycetota</taxon>
        <taxon>Actinomycetes</taxon>
        <taxon>Kitasatosporales</taxon>
        <taxon>Streptomycetaceae</taxon>
        <taxon>Kitasatospora</taxon>
    </lineage>
</organism>
<dbReference type="EMBL" id="JBHTAJ010000018">
    <property type="protein sequence ID" value="MFC7180339.1"/>
    <property type="molecule type" value="Genomic_DNA"/>
</dbReference>
<feature type="domain" description="Hemerythrin-like" evidence="1">
    <location>
        <begin position="8"/>
        <end position="124"/>
    </location>
</feature>
<name>A0ABW2FSW2_9ACTN</name>
<dbReference type="Proteomes" id="UP001596435">
    <property type="component" value="Unassembled WGS sequence"/>
</dbReference>
<evidence type="ECO:0000259" key="1">
    <source>
        <dbReference type="Pfam" id="PF01814"/>
    </source>
</evidence>
<dbReference type="InterPro" id="IPR012312">
    <property type="entry name" value="Hemerythrin-like"/>
</dbReference>
<keyword evidence="3" id="KW-1185">Reference proteome</keyword>
<evidence type="ECO:0000313" key="3">
    <source>
        <dbReference type="Proteomes" id="UP001596435"/>
    </source>
</evidence>
<accession>A0ABW2FSW2</accession>
<evidence type="ECO:0000313" key="2">
    <source>
        <dbReference type="EMBL" id="MFC7180339.1"/>
    </source>
</evidence>
<dbReference type="RefSeq" id="WP_345705042.1">
    <property type="nucleotide sequence ID" value="NZ_BAABKV010000001.1"/>
</dbReference>
<dbReference type="PANTHER" id="PTHR35585">
    <property type="entry name" value="HHE DOMAIN PROTEIN (AFU_ORTHOLOGUE AFUA_4G00730)"/>
    <property type="match status" value="1"/>
</dbReference>
<protein>
    <submittedName>
        <fullName evidence="2">Hemerythrin domain-containing protein</fullName>
    </submittedName>
</protein>
<dbReference type="Pfam" id="PF01814">
    <property type="entry name" value="Hemerythrin"/>
    <property type="match status" value="1"/>
</dbReference>